<evidence type="ECO:0000313" key="3">
    <source>
        <dbReference type="EMBL" id="KAJ1207299.1"/>
    </source>
</evidence>
<keyword evidence="4" id="KW-1185">Reference proteome</keyword>
<feature type="compositionally biased region" description="Polar residues" evidence="2">
    <location>
        <begin position="15"/>
        <end position="26"/>
    </location>
</feature>
<dbReference type="Proteomes" id="UP001066276">
    <property type="component" value="Chromosome 1_2"/>
</dbReference>
<accession>A0AAV7W2K4</accession>
<feature type="region of interest" description="Disordered" evidence="2">
    <location>
        <begin position="1"/>
        <end position="26"/>
    </location>
</feature>
<feature type="coiled-coil region" evidence="1">
    <location>
        <begin position="49"/>
        <end position="79"/>
    </location>
</feature>
<sequence length="144" mass="16078">MSRSKKQKTAMQKIILSQNPGTGQPTNEPIESLLFSQEGIFSSIEKLFIESLQSILERLDQMEKQLNQMEQSLTDPKEDLRIDSIMSTGRASMGVNDMNQEAQVDAWLLSPQAPIFKADPCSNIIPINSIMKILAIAVPHSAKY</sequence>
<dbReference type="EMBL" id="JANPWB010000002">
    <property type="protein sequence ID" value="KAJ1207299.1"/>
    <property type="molecule type" value="Genomic_DNA"/>
</dbReference>
<name>A0AAV7W2K4_PLEWA</name>
<evidence type="ECO:0000313" key="4">
    <source>
        <dbReference type="Proteomes" id="UP001066276"/>
    </source>
</evidence>
<evidence type="ECO:0000256" key="2">
    <source>
        <dbReference type="SAM" id="MobiDB-lite"/>
    </source>
</evidence>
<gene>
    <name evidence="3" type="ORF">NDU88_002690</name>
</gene>
<comment type="caution">
    <text evidence="3">The sequence shown here is derived from an EMBL/GenBank/DDBJ whole genome shotgun (WGS) entry which is preliminary data.</text>
</comment>
<dbReference type="AlphaFoldDB" id="A0AAV7W2K4"/>
<evidence type="ECO:0000256" key="1">
    <source>
        <dbReference type="SAM" id="Coils"/>
    </source>
</evidence>
<organism evidence="3 4">
    <name type="scientific">Pleurodeles waltl</name>
    <name type="common">Iberian ribbed newt</name>
    <dbReference type="NCBI Taxonomy" id="8319"/>
    <lineage>
        <taxon>Eukaryota</taxon>
        <taxon>Metazoa</taxon>
        <taxon>Chordata</taxon>
        <taxon>Craniata</taxon>
        <taxon>Vertebrata</taxon>
        <taxon>Euteleostomi</taxon>
        <taxon>Amphibia</taxon>
        <taxon>Batrachia</taxon>
        <taxon>Caudata</taxon>
        <taxon>Salamandroidea</taxon>
        <taxon>Salamandridae</taxon>
        <taxon>Pleurodelinae</taxon>
        <taxon>Pleurodeles</taxon>
    </lineage>
</organism>
<proteinExistence type="predicted"/>
<keyword evidence="1" id="KW-0175">Coiled coil</keyword>
<reference evidence="3" key="1">
    <citation type="journal article" date="2022" name="bioRxiv">
        <title>Sequencing and chromosome-scale assembly of the giantPleurodeles waltlgenome.</title>
        <authorList>
            <person name="Brown T."/>
            <person name="Elewa A."/>
            <person name="Iarovenko S."/>
            <person name="Subramanian E."/>
            <person name="Araus A.J."/>
            <person name="Petzold A."/>
            <person name="Susuki M."/>
            <person name="Suzuki K.-i.T."/>
            <person name="Hayashi T."/>
            <person name="Toyoda A."/>
            <person name="Oliveira C."/>
            <person name="Osipova E."/>
            <person name="Leigh N.D."/>
            <person name="Simon A."/>
            <person name="Yun M.H."/>
        </authorList>
    </citation>
    <scope>NUCLEOTIDE SEQUENCE</scope>
    <source>
        <strain evidence="3">20211129_DDA</strain>
        <tissue evidence="3">Liver</tissue>
    </source>
</reference>
<protein>
    <submittedName>
        <fullName evidence="3">Uncharacterized protein</fullName>
    </submittedName>
</protein>